<dbReference type="Proteomes" id="UP000473014">
    <property type="component" value="Unassembled WGS sequence"/>
</dbReference>
<sequence length="534" mass="57570">MRPRLAPHVVVHEPAEAGTPWIVQAGQKYLRVGADMGRLLEALDGERDHEGLARRLGAPWTASDVEKAVAQLQRTRLLDDGSEHRPKGTWFKYVPPMTLQFTVLKPQWLLDRMMPLIGRLATPAGAVAAAVLALGGVIALALQTPALARSLGEPLPIAILFAVTAATFATTGLHELGHGAALAYYGGRPSRMGFMLFYMTPAFFCDVSDGWRLPRREQRTRIALAGIVVQLVVGGTAAVSALVVGRAGGASTLYDAMVVFAVSTYVSGVLNLVPFVKFDGYLALMSHLDISHLRDRAMTDARRAVARVLFGGTYARELPRLPWAVPFGLVCMVFPLYLVGVAATLWADILQSLGVLGTVLVVAAVCYLLYRLGLGARRLLEEARRAGARPWRTGVVSVLIAAAVIALTAFVKVPYTVVGGFVRDGDRIELVLAETSDVDVIGKGTEVRLQRRGVVLRTDVGTGVVTDGTPRSGTAPLSAFLPVREVDDLPMPVVSFPLRAEEAPSENYGMAYVEVGSRPVGEWLFLTYVAPTWR</sequence>
<dbReference type="NCBIfam" id="NF041824">
    <property type="entry name" value="daptide_HExxH"/>
    <property type="match status" value="1"/>
</dbReference>
<feature type="transmembrane region" description="Helical" evidence="1">
    <location>
        <begin position="323"/>
        <end position="343"/>
    </location>
</feature>
<keyword evidence="1" id="KW-0472">Membrane</keyword>
<dbReference type="EMBL" id="WIXO01000001">
    <property type="protein sequence ID" value="MTE21830.1"/>
    <property type="molecule type" value="Genomic_DNA"/>
</dbReference>
<dbReference type="GO" id="GO:0005737">
    <property type="term" value="C:cytoplasm"/>
    <property type="evidence" value="ECO:0007669"/>
    <property type="project" value="TreeGrafter"/>
</dbReference>
<keyword evidence="3" id="KW-1185">Reference proteome</keyword>
<dbReference type="PANTHER" id="PTHR13325:SF3">
    <property type="entry name" value="MEMBRANE-BOUND TRANSCRIPTION FACTOR SITE-2 PROTEASE"/>
    <property type="match status" value="1"/>
</dbReference>
<proteinExistence type="predicted"/>
<dbReference type="GO" id="GO:0016020">
    <property type="term" value="C:membrane"/>
    <property type="evidence" value="ECO:0007669"/>
    <property type="project" value="InterPro"/>
</dbReference>
<feature type="transmembrane region" description="Helical" evidence="1">
    <location>
        <begin position="120"/>
        <end position="142"/>
    </location>
</feature>
<feature type="transmembrane region" description="Helical" evidence="1">
    <location>
        <begin position="349"/>
        <end position="370"/>
    </location>
</feature>
<dbReference type="AlphaFoldDB" id="A0A6G2BHV5"/>
<feature type="transmembrane region" description="Helical" evidence="1">
    <location>
        <begin position="256"/>
        <end position="276"/>
    </location>
</feature>
<name>A0A6G2BHV5_9ACTN</name>
<dbReference type="InterPro" id="IPR001193">
    <property type="entry name" value="MBTPS2"/>
</dbReference>
<dbReference type="GO" id="GO:0004222">
    <property type="term" value="F:metalloendopeptidase activity"/>
    <property type="evidence" value="ECO:0007669"/>
    <property type="project" value="InterPro"/>
</dbReference>
<dbReference type="GO" id="GO:0031293">
    <property type="term" value="P:membrane protein intracellular domain proteolysis"/>
    <property type="evidence" value="ECO:0007669"/>
    <property type="project" value="TreeGrafter"/>
</dbReference>
<feature type="transmembrane region" description="Helical" evidence="1">
    <location>
        <begin position="193"/>
        <end position="211"/>
    </location>
</feature>
<protein>
    <recommendedName>
        <fullName evidence="4">Peptide zinc metalloprotease protein</fullName>
    </recommendedName>
</protein>
<comment type="caution">
    <text evidence="2">The sequence shown here is derived from an EMBL/GenBank/DDBJ whole genome shotgun (WGS) entry which is preliminary data.</text>
</comment>
<feature type="transmembrane region" description="Helical" evidence="1">
    <location>
        <begin position="154"/>
        <end position="173"/>
    </location>
</feature>
<evidence type="ECO:0000256" key="1">
    <source>
        <dbReference type="SAM" id="Phobius"/>
    </source>
</evidence>
<gene>
    <name evidence="2" type="ORF">F0L17_22485</name>
</gene>
<evidence type="ECO:0000313" key="3">
    <source>
        <dbReference type="Proteomes" id="UP000473014"/>
    </source>
</evidence>
<dbReference type="PANTHER" id="PTHR13325">
    <property type="entry name" value="PROTEASE M50 MEMBRANE-BOUND TRANSCRIPTION FACTOR SITE 2 PROTEASE"/>
    <property type="match status" value="1"/>
</dbReference>
<feature type="transmembrane region" description="Helical" evidence="1">
    <location>
        <begin position="391"/>
        <end position="411"/>
    </location>
</feature>
<organism evidence="2 3">
    <name type="scientific">Streptomyces taklimakanensis</name>
    <dbReference type="NCBI Taxonomy" id="2569853"/>
    <lineage>
        <taxon>Bacteria</taxon>
        <taxon>Bacillati</taxon>
        <taxon>Actinomycetota</taxon>
        <taxon>Actinomycetes</taxon>
        <taxon>Kitasatosporales</taxon>
        <taxon>Streptomycetaceae</taxon>
        <taxon>Streptomyces</taxon>
    </lineage>
</organism>
<dbReference type="InterPro" id="IPR049694">
    <property type="entry name" value="Daptide_HExxH"/>
</dbReference>
<evidence type="ECO:0008006" key="4">
    <source>
        <dbReference type="Google" id="ProtNLM"/>
    </source>
</evidence>
<reference evidence="2 3" key="1">
    <citation type="submission" date="2019-11" db="EMBL/GenBank/DDBJ databases">
        <authorList>
            <person name="Yuan L."/>
        </authorList>
    </citation>
    <scope>NUCLEOTIDE SEQUENCE [LARGE SCALE GENOMIC DNA]</scope>
    <source>
        <strain evidence="2 3">TRM43335</strain>
    </source>
</reference>
<feature type="transmembrane region" description="Helical" evidence="1">
    <location>
        <begin position="223"/>
        <end position="244"/>
    </location>
</feature>
<evidence type="ECO:0000313" key="2">
    <source>
        <dbReference type="EMBL" id="MTE21830.1"/>
    </source>
</evidence>
<dbReference type="OrthoDB" id="4640801at2"/>
<accession>A0A6G2BHV5</accession>
<keyword evidence="1" id="KW-0812">Transmembrane</keyword>
<keyword evidence="1" id="KW-1133">Transmembrane helix</keyword>